<evidence type="ECO:0000256" key="3">
    <source>
        <dbReference type="ARBA" id="ARBA00012239"/>
    </source>
</evidence>
<dbReference type="GO" id="GO:0046872">
    <property type="term" value="F:metal ion binding"/>
    <property type="evidence" value="ECO:0007669"/>
    <property type="project" value="UniProtKB-KW"/>
</dbReference>
<dbReference type="GO" id="GO:0031071">
    <property type="term" value="F:cysteine desulfurase activity"/>
    <property type="evidence" value="ECO:0007669"/>
    <property type="project" value="UniProtKB-EC"/>
</dbReference>
<dbReference type="Gene3D" id="3.40.640.10">
    <property type="entry name" value="Type I PLP-dependent aspartate aminotransferase-like (Major domain)"/>
    <property type="match status" value="1"/>
</dbReference>
<comment type="similarity">
    <text evidence="2">Belongs to the class-V pyridoxal-phosphate-dependent aminotransferase family. NifS/IscS subfamily.</text>
</comment>
<dbReference type="InterPro" id="IPR020578">
    <property type="entry name" value="Aminotrans_V_PyrdxlP_BS"/>
</dbReference>
<evidence type="ECO:0000259" key="9">
    <source>
        <dbReference type="Pfam" id="PF00266"/>
    </source>
</evidence>
<gene>
    <name evidence="10" type="primary">iscS</name>
    <name evidence="10" type="ORF">SCFA_410060</name>
</gene>
<dbReference type="InterPro" id="IPR015422">
    <property type="entry name" value="PyrdxlP-dep_Trfase_small"/>
</dbReference>
<sequence length="384" mass="41647">MKNRAQYPVYLDFNATTPLDPVVVEAMQEFISPEFGNPSSTHFYGIAPRRAVNKARRQVAEFLNCSPSEIVFTGCATESNNLAIKGISMALKHRGNHIITTRIEHPAVLEVCAYLRRNGFEASFLPVDEHGLVDVRDVERAVCERTILISVMHANNEVGTIQPIEEIAEIARSRGIILHTDAAQTPGKVPVDVKALGVDLLTIAGHKLYAPKGVGALYLREGIGLEPILHGAGQERGMRPGTENVIGIVGLGMACELAAQKLEQDARHMQTMRDLLHTGIEKAVRDVRLNGHPEKRLPNTLSLSFRGIEAGRLLEEIGPYVAASAGAACHSGEVTISHVLAAMQVPGEWVRGTLRLSTGRTTTREDVLFAAQVIADAVNALRSS</sequence>
<reference evidence="10" key="1">
    <citation type="submission" date="2019-03" db="EMBL/GenBank/DDBJ databases">
        <authorList>
            <person name="Hao L."/>
        </authorList>
    </citation>
    <scope>NUCLEOTIDE SEQUENCE</scope>
</reference>
<dbReference type="GO" id="GO:0051536">
    <property type="term" value="F:iron-sulfur cluster binding"/>
    <property type="evidence" value="ECO:0007669"/>
    <property type="project" value="UniProtKB-KW"/>
</dbReference>
<name>A0A485M0L5_9ZZZZ</name>
<keyword evidence="8" id="KW-0411">Iron-sulfur</keyword>
<keyword evidence="4 10" id="KW-0808">Transferase</keyword>
<dbReference type="InterPro" id="IPR015424">
    <property type="entry name" value="PyrdxlP-dep_Trfase"/>
</dbReference>
<dbReference type="FunFam" id="3.40.640.10:FF:000084">
    <property type="entry name" value="IscS-like cysteine desulfurase"/>
    <property type="match status" value="1"/>
</dbReference>
<dbReference type="InterPro" id="IPR015421">
    <property type="entry name" value="PyrdxlP-dep_Trfase_major"/>
</dbReference>
<evidence type="ECO:0000256" key="5">
    <source>
        <dbReference type="ARBA" id="ARBA00022723"/>
    </source>
</evidence>
<organism evidence="10">
    <name type="scientific">anaerobic digester metagenome</name>
    <dbReference type="NCBI Taxonomy" id="1263854"/>
    <lineage>
        <taxon>unclassified sequences</taxon>
        <taxon>metagenomes</taxon>
        <taxon>ecological metagenomes</taxon>
    </lineage>
</organism>
<evidence type="ECO:0000256" key="6">
    <source>
        <dbReference type="ARBA" id="ARBA00022898"/>
    </source>
</evidence>
<evidence type="ECO:0000256" key="8">
    <source>
        <dbReference type="ARBA" id="ARBA00023014"/>
    </source>
</evidence>
<protein>
    <recommendedName>
        <fullName evidence="3">cysteine desulfurase</fullName>
        <ecNumber evidence="3">2.8.1.7</ecNumber>
    </recommendedName>
</protein>
<dbReference type="AlphaFoldDB" id="A0A485M0L5"/>
<dbReference type="EC" id="2.8.1.7" evidence="3"/>
<accession>A0A485M0L5</accession>
<evidence type="ECO:0000256" key="4">
    <source>
        <dbReference type="ARBA" id="ARBA00022679"/>
    </source>
</evidence>
<evidence type="ECO:0000256" key="2">
    <source>
        <dbReference type="ARBA" id="ARBA00006490"/>
    </source>
</evidence>
<dbReference type="SUPFAM" id="SSF53383">
    <property type="entry name" value="PLP-dependent transferases"/>
    <property type="match status" value="1"/>
</dbReference>
<comment type="cofactor">
    <cofactor evidence="1">
        <name>pyridoxal 5'-phosphate</name>
        <dbReference type="ChEBI" id="CHEBI:597326"/>
    </cofactor>
</comment>
<dbReference type="PANTHER" id="PTHR11601">
    <property type="entry name" value="CYSTEINE DESULFURYLASE FAMILY MEMBER"/>
    <property type="match status" value="1"/>
</dbReference>
<dbReference type="Gene3D" id="3.90.1150.10">
    <property type="entry name" value="Aspartate Aminotransferase, domain 1"/>
    <property type="match status" value="1"/>
</dbReference>
<dbReference type="PROSITE" id="PS00595">
    <property type="entry name" value="AA_TRANSFER_CLASS_5"/>
    <property type="match status" value="1"/>
</dbReference>
<evidence type="ECO:0000256" key="1">
    <source>
        <dbReference type="ARBA" id="ARBA00001933"/>
    </source>
</evidence>
<dbReference type="EMBL" id="CAADRM010000105">
    <property type="protein sequence ID" value="VFU15416.1"/>
    <property type="molecule type" value="Genomic_DNA"/>
</dbReference>
<dbReference type="PANTHER" id="PTHR11601:SF34">
    <property type="entry name" value="CYSTEINE DESULFURASE"/>
    <property type="match status" value="1"/>
</dbReference>
<dbReference type="Pfam" id="PF00266">
    <property type="entry name" value="Aminotran_5"/>
    <property type="match status" value="1"/>
</dbReference>
<dbReference type="InterPro" id="IPR000192">
    <property type="entry name" value="Aminotrans_V_dom"/>
</dbReference>
<keyword evidence="7" id="KW-0408">Iron</keyword>
<keyword evidence="6" id="KW-0663">Pyridoxal phosphate</keyword>
<evidence type="ECO:0000256" key="7">
    <source>
        <dbReference type="ARBA" id="ARBA00023004"/>
    </source>
</evidence>
<feature type="domain" description="Aminotransferase class V" evidence="9">
    <location>
        <begin position="9"/>
        <end position="367"/>
    </location>
</feature>
<proteinExistence type="inferred from homology"/>
<evidence type="ECO:0000313" key="10">
    <source>
        <dbReference type="EMBL" id="VFU15416.1"/>
    </source>
</evidence>
<keyword evidence="5" id="KW-0479">Metal-binding</keyword>
<dbReference type="PIRSF" id="PIRSF005572">
    <property type="entry name" value="NifS"/>
    <property type="match status" value="1"/>
</dbReference>
<dbReference type="InterPro" id="IPR016454">
    <property type="entry name" value="Cysteine_dSase"/>
</dbReference>